<gene>
    <name evidence="1" type="ORF">OVA965_LOCUS15664</name>
    <name evidence="2" type="ORF">TMI583_LOCUS15673</name>
</gene>
<name>A0A8S2J5C0_9BILA</name>
<dbReference type="EMBL" id="CAJOBA010007108">
    <property type="protein sequence ID" value="CAF3792806.1"/>
    <property type="molecule type" value="Genomic_DNA"/>
</dbReference>
<dbReference type="Proteomes" id="UP000682733">
    <property type="component" value="Unassembled WGS sequence"/>
</dbReference>
<sequence>MTLHCKQYVSEYYKYVNDLFMKQEIGLLLEADLIQEQIVSDSGTILKQLVHMIHESLMTYHEEQHTSKEIVTQQQQTDEITAARSKEEARHFNIEEYNVDKQNKVLLEPLMNMTNSSITIVDQKHHLTILALVDKERIAVAKKK</sequence>
<accession>A0A8S2J5C0</accession>
<reference evidence="2" key="1">
    <citation type="submission" date="2021-02" db="EMBL/GenBank/DDBJ databases">
        <authorList>
            <person name="Nowell W R."/>
        </authorList>
    </citation>
    <scope>NUCLEOTIDE SEQUENCE</scope>
</reference>
<evidence type="ECO:0000313" key="1">
    <source>
        <dbReference type="EMBL" id="CAF1024313.1"/>
    </source>
</evidence>
<evidence type="ECO:0000313" key="2">
    <source>
        <dbReference type="EMBL" id="CAF3792806.1"/>
    </source>
</evidence>
<dbReference type="AlphaFoldDB" id="A0A8S2J5C0"/>
<comment type="caution">
    <text evidence="2">The sequence shown here is derived from an EMBL/GenBank/DDBJ whole genome shotgun (WGS) entry which is preliminary data.</text>
</comment>
<dbReference type="EMBL" id="CAJNOK010007097">
    <property type="protein sequence ID" value="CAF1024313.1"/>
    <property type="molecule type" value="Genomic_DNA"/>
</dbReference>
<proteinExistence type="predicted"/>
<organism evidence="2 3">
    <name type="scientific">Didymodactylos carnosus</name>
    <dbReference type="NCBI Taxonomy" id="1234261"/>
    <lineage>
        <taxon>Eukaryota</taxon>
        <taxon>Metazoa</taxon>
        <taxon>Spiralia</taxon>
        <taxon>Gnathifera</taxon>
        <taxon>Rotifera</taxon>
        <taxon>Eurotatoria</taxon>
        <taxon>Bdelloidea</taxon>
        <taxon>Philodinida</taxon>
        <taxon>Philodinidae</taxon>
        <taxon>Didymodactylos</taxon>
    </lineage>
</organism>
<protein>
    <submittedName>
        <fullName evidence="2">Uncharacterized protein</fullName>
    </submittedName>
</protein>
<evidence type="ECO:0000313" key="3">
    <source>
        <dbReference type="Proteomes" id="UP000682733"/>
    </source>
</evidence>
<dbReference type="Proteomes" id="UP000677228">
    <property type="component" value="Unassembled WGS sequence"/>
</dbReference>